<protein>
    <submittedName>
        <fullName evidence="1">Uncharacterized protein</fullName>
    </submittedName>
</protein>
<accession>A0ACC0WME2</accession>
<evidence type="ECO:0000313" key="1">
    <source>
        <dbReference type="EMBL" id="KAI9919757.1"/>
    </source>
</evidence>
<gene>
    <name evidence="1" type="ORF">PsorP6_017288</name>
</gene>
<dbReference type="Proteomes" id="UP001163321">
    <property type="component" value="Chromosome 11"/>
</dbReference>
<reference evidence="1 2" key="1">
    <citation type="journal article" date="2022" name="bioRxiv">
        <title>The genome of the oomycete Peronosclerospora sorghi, a cosmopolitan pathogen of maize and sorghum, is inflated with dispersed pseudogenes.</title>
        <authorList>
            <person name="Fletcher K."/>
            <person name="Martin F."/>
            <person name="Isakeit T."/>
            <person name="Cavanaugh K."/>
            <person name="Magill C."/>
            <person name="Michelmore R."/>
        </authorList>
    </citation>
    <scope>NUCLEOTIDE SEQUENCE [LARGE SCALE GENOMIC DNA]</scope>
    <source>
        <strain evidence="1">P6</strain>
    </source>
</reference>
<organism evidence="1 2">
    <name type="scientific">Peronosclerospora sorghi</name>
    <dbReference type="NCBI Taxonomy" id="230839"/>
    <lineage>
        <taxon>Eukaryota</taxon>
        <taxon>Sar</taxon>
        <taxon>Stramenopiles</taxon>
        <taxon>Oomycota</taxon>
        <taxon>Peronosporomycetes</taxon>
        <taxon>Peronosporales</taxon>
        <taxon>Peronosporaceae</taxon>
        <taxon>Peronosclerospora</taxon>
    </lineage>
</organism>
<keyword evidence="2" id="KW-1185">Reference proteome</keyword>
<name>A0ACC0WME2_9STRA</name>
<dbReference type="EMBL" id="CM047590">
    <property type="protein sequence ID" value="KAI9919757.1"/>
    <property type="molecule type" value="Genomic_DNA"/>
</dbReference>
<sequence length="184" mass="20851">MNGKILVESHPWPDTTSRTCREGPSIGDRDSMPSNGRSSPLKREALPSIVHAMGGLLFVTEAMTMRDCIGFDINLDEQASCISHDHMLRHAMMYPSVPEQHPYEESSYKVNDEHVPSRVTLTSVQNYISSISNLRVLLNIQSIGLVQYGTSYCPQENFRRTFFIVKTGAWVNFCDCFAWLNDKM</sequence>
<comment type="caution">
    <text evidence="1">The sequence shown here is derived from an EMBL/GenBank/DDBJ whole genome shotgun (WGS) entry which is preliminary data.</text>
</comment>
<proteinExistence type="predicted"/>
<evidence type="ECO:0000313" key="2">
    <source>
        <dbReference type="Proteomes" id="UP001163321"/>
    </source>
</evidence>